<accession>A0A1B8GJN8</accession>
<evidence type="ECO:0000313" key="2">
    <source>
        <dbReference type="EMBL" id="OBT96060.1"/>
    </source>
</evidence>
<reference evidence="2 3" key="1">
    <citation type="submission" date="2016-03" db="EMBL/GenBank/DDBJ databases">
        <title>Comparative genomics of Pseudogymnoascus destructans, the fungus causing white-nose syndrome of bats.</title>
        <authorList>
            <person name="Palmer J.M."/>
            <person name="Drees K.P."/>
            <person name="Foster J.T."/>
            <person name="Lindner D.L."/>
        </authorList>
    </citation>
    <scope>NUCLEOTIDE SEQUENCE [LARGE SCALE GENOMIC DNA]</scope>
    <source>
        <strain evidence="2 3">UAMH 10579</strain>
    </source>
</reference>
<dbReference type="STRING" id="342668.A0A1B8GJN8"/>
<name>A0A1B8GJN8_9PEZI</name>
<proteinExistence type="predicted"/>
<sequence>MQSMVALLGAHSRGALSRCIKPSIRPFSSTHACKIQVPKAAPSTRRQSRSLNAQGRPDHQSQRRGWIEALIGDRKATIAQFTLAKKAGALKIEPEDSIELLRSYCNAVAEPGWEIRFCREHKIDPLTLAMVSRILNKNPALPLRKMGENMMICAATLGDLSSIVAVMNRSLLQDNLHHPGLLIPMTKLKFYANQGNAEAMVMYGRILDRQKKHAEAAEMFQKVAETPRDGSVDAEIGNALVQQGNLSYRDGKKEEARMSFKKAALEFDNPEGYYKLAFMMPDEDPLKETYLLKAAASRIRDAVVEVAALYERTARLHGSSEEGKQARLLAVEWEKLASHQAPITK</sequence>
<dbReference type="Proteomes" id="UP000091956">
    <property type="component" value="Unassembled WGS sequence"/>
</dbReference>
<dbReference type="EMBL" id="KV460231">
    <property type="protein sequence ID" value="OBT96060.1"/>
    <property type="molecule type" value="Genomic_DNA"/>
</dbReference>
<evidence type="ECO:0000256" key="1">
    <source>
        <dbReference type="SAM" id="MobiDB-lite"/>
    </source>
</evidence>
<gene>
    <name evidence="2" type="ORF">VE01_06706</name>
</gene>
<dbReference type="AlphaFoldDB" id="A0A1B8GJN8"/>
<evidence type="ECO:0000313" key="3">
    <source>
        <dbReference type="Proteomes" id="UP000091956"/>
    </source>
</evidence>
<dbReference type="GeneID" id="28840092"/>
<feature type="region of interest" description="Disordered" evidence="1">
    <location>
        <begin position="36"/>
        <end position="63"/>
    </location>
</feature>
<dbReference type="Gene3D" id="1.25.40.10">
    <property type="entry name" value="Tetratricopeptide repeat domain"/>
    <property type="match status" value="1"/>
</dbReference>
<organism evidence="2 3">
    <name type="scientific">Pseudogymnoascus verrucosus</name>
    <dbReference type="NCBI Taxonomy" id="342668"/>
    <lineage>
        <taxon>Eukaryota</taxon>
        <taxon>Fungi</taxon>
        <taxon>Dikarya</taxon>
        <taxon>Ascomycota</taxon>
        <taxon>Pezizomycotina</taxon>
        <taxon>Leotiomycetes</taxon>
        <taxon>Thelebolales</taxon>
        <taxon>Thelebolaceae</taxon>
        <taxon>Pseudogymnoascus</taxon>
    </lineage>
</organism>
<protein>
    <submittedName>
        <fullName evidence="2">Uncharacterized protein</fullName>
    </submittedName>
</protein>
<reference evidence="3" key="2">
    <citation type="journal article" date="2018" name="Nat. Commun.">
        <title>Extreme sensitivity to ultraviolet light in the fungal pathogen causing white-nose syndrome of bats.</title>
        <authorList>
            <person name="Palmer J.M."/>
            <person name="Drees K.P."/>
            <person name="Foster J.T."/>
            <person name="Lindner D.L."/>
        </authorList>
    </citation>
    <scope>NUCLEOTIDE SEQUENCE [LARGE SCALE GENOMIC DNA]</scope>
    <source>
        <strain evidence="3">UAMH 10579</strain>
    </source>
</reference>
<dbReference type="RefSeq" id="XP_018129793.1">
    <property type="nucleotide sequence ID" value="XM_018276146.2"/>
</dbReference>
<dbReference type="InterPro" id="IPR011990">
    <property type="entry name" value="TPR-like_helical_dom_sf"/>
</dbReference>
<dbReference type="SUPFAM" id="SSF81901">
    <property type="entry name" value="HCP-like"/>
    <property type="match status" value="1"/>
</dbReference>
<keyword evidence="3" id="KW-1185">Reference proteome</keyword>
<dbReference type="OrthoDB" id="5379420at2759"/>